<reference evidence="10 11" key="1">
    <citation type="submission" date="2020-01" db="EMBL/GenBank/DDBJ databases">
        <title>Anaeroalcalibacter tamaniensis gen. nov., sp. nov., moderately halophilic strictly anaerobic fermenter bacterium from mud volcano of Taman peninsula.</title>
        <authorList>
            <person name="Frolova A."/>
            <person name="Merkel A.Y."/>
            <person name="Slobodkin A.I."/>
        </authorList>
    </citation>
    <scope>NUCLEOTIDE SEQUENCE [LARGE SCALE GENOMIC DNA]</scope>
    <source>
        <strain evidence="10 11">F-3ap</strain>
    </source>
</reference>
<evidence type="ECO:0000256" key="3">
    <source>
        <dbReference type="ARBA" id="ARBA00013085"/>
    </source>
</evidence>
<organism evidence="10 11">
    <name type="scientific">Anaerotalea alkaliphila</name>
    <dbReference type="NCBI Taxonomy" id="2662126"/>
    <lineage>
        <taxon>Bacteria</taxon>
        <taxon>Bacillati</taxon>
        <taxon>Bacillota</taxon>
        <taxon>Clostridia</taxon>
        <taxon>Eubacteriales</taxon>
        <taxon>Anaerotalea</taxon>
    </lineage>
</organism>
<sequence>MIRSDYHVHSAFSGDCDIPMEEVIQAAIALRMENLCFTDHHDLDFPHPTINFLLDLDGYFDALEKYKEQYRGRIRLLSGIELGMQAHLHKALSDLVRSRPLDFVLASNHLANGLDPYERTFFEGRSQSAGYLAYFEDMLYNVQRFQDYDSYGHLDYVVRYGLEEDKKMVYRDFQDVLDEILKTIVSNGKGIELNTSGYRYKLDAPHPNPDILRRYRELGGETITLGSDAHNPRFLLNRMEQAADLLRSLGYRHYAVFHNRKPTYLPL</sequence>
<dbReference type="InterPro" id="IPR003141">
    <property type="entry name" value="Pol/His_phosphatase_N"/>
</dbReference>
<keyword evidence="6 8" id="KW-0368">Histidine biosynthesis</keyword>
<dbReference type="Pfam" id="PF02811">
    <property type="entry name" value="PHP"/>
    <property type="match status" value="1"/>
</dbReference>
<dbReference type="PANTHER" id="PTHR21039">
    <property type="entry name" value="HISTIDINOL PHOSPHATASE-RELATED"/>
    <property type="match status" value="1"/>
</dbReference>
<evidence type="ECO:0000259" key="9">
    <source>
        <dbReference type="SMART" id="SM00481"/>
    </source>
</evidence>
<accession>A0A7X5HTK7</accession>
<comment type="catalytic activity">
    <reaction evidence="7 8">
        <text>L-histidinol phosphate + H2O = L-histidinol + phosphate</text>
        <dbReference type="Rhea" id="RHEA:14465"/>
        <dbReference type="ChEBI" id="CHEBI:15377"/>
        <dbReference type="ChEBI" id="CHEBI:43474"/>
        <dbReference type="ChEBI" id="CHEBI:57699"/>
        <dbReference type="ChEBI" id="CHEBI:57980"/>
        <dbReference type="EC" id="3.1.3.15"/>
    </reaction>
</comment>
<protein>
    <recommendedName>
        <fullName evidence="3 8">Histidinol-phosphatase</fullName>
        <shortName evidence="8">HolPase</shortName>
        <ecNumber evidence="3 8">3.1.3.15</ecNumber>
    </recommendedName>
</protein>
<dbReference type="InterPro" id="IPR004013">
    <property type="entry name" value="PHP_dom"/>
</dbReference>
<dbReference type="Gene3D" id="3.20.20.140">
    <property type="entry name" value="Metal-dependent hydrolases"/>
    <property type="match status" value="1"/>
</dbReference>
<evidence type="ECO:0000256" key="2">
    <source>
        <dbReference type="ARBA" id="ARBA00009152"/>
    </source>
</evidence>
<gene>
    <name evidence="10" type="ORF">GXN74_00330</name>
</gene>
<name>A0A7X5HTK7_9FIRM</name>
<evidence type="ECO:0000256" key="5">
    <source>
        <dbReference type="ARBA" id="ARBA00022801"/>
    </source>
</evidence>
<dbReference type="InterPro" id="IPR016195">
    <property type="entry name" value="Pol/histidinol_Pase-like"/>
</dbReference>
<dbReference type="GO" id="GO:0000105">
    <property type="term" value="P:L-histidine biosynthetic process"/>
    <property type="evidence" value="ECO:0007669"/>
    <property type="project" value="UniProtKB-UniRule"/>
</dbReference>
<comment type="pathway">
    <text evidence="1 8">Amino-acid biosynthesis; L-histidine biosynthesis; L-histidine from 5-phospho-alpha-D-ribose 1-diphosphate: step 8/9.</text>
</comment>
<dbReference type="UniPathway" id="UPA00031">
    <property type="reaction ID" value="UER00013"/>
</dbReference>
<evidence type="ECO:0000313" key="10">
    <source>
        <dbReference type="EMBL" id="NDL66191.1"/>
    </source>
</evidence>
<keyword evidence="4 8" id="KW-0028">Amino-acid biosynthesis</keyword>
<dbReference type="GO" id="GO:0004401">
    <property type="term" value="F:histidinol-phosphatase activity"/>
    <property type="evidence" value="ECO:0007669"/>
    <property type="project" value="UniProtKB-UniRule"/>
</dbReference>
<keyword evidence="5 8" id="KW-0378">Hydrolase</keyword>
<dbReference type="SMART" id="SM00481">
    <property type="entry name" value="POLIIIAc"/>
    <property type="match status" value="1"/>
</dbReference>
<evidence type="ECO:0000256" key="6">
    <source>
        <dbReference type="ARBA" id="ARBA00023102"/>
    </source>
</evidence>
<dbReference type="NCBIfam" id="TIGR01856">
    <property type="entry name" value="hisJ_fam"/>
    <property type="match status" value="1"/>
</dbReference>
<proteinExistence type="inferred from homology"/>
<evidence type="ECO:0000256" key="8">
    <source>
        <dbReference type="RuleBase" id="RU366003"/>
    </source>
</evidence>
<evidence type="ECO:0000256" key="1">
    <source>
        <dbReference type="ARBA" id="ARBA00004970"/>
    </source>
</evidence>
<dbReference type="GO" id="GO:0005737">
    <property type="term" value="C:cytoplasm"/>
    <property type="evidence" value="ECO:0007669"/>
    <property type="project" value="TreeGrafter"/>
</dbReference>
<evidence type="ECO:0000256" key="7">
    <source>
        <dbReference type="ARBA" id="ARBA00049158"/>
    </source>
</evidence>
<dbReference type="EMBL" id="JAAEEH010000001">
    <property type="protein sequence ID" value="NDL66191.1"/>
    <property type="molecule type" value="Genomic_DNA"/>
</dbReference>
<comment type="caution">
    <text evidence="10">The sequence shown here is derived from an EMBL/GenBank/DDBJ whole genome shotgun (WGS) entry which is preliminary data.</text>
</comment>
<feature type="domain" description="Polymerase/histidinol phosphatase N-terminal" evidence="9">
    <location>
        <begin position="4"/>
        <end position="86"/>
    </location>
</feature>
<dbReference type="AlphaFoldDB" id="A0A7X5HTK7"/>
<dbReference type="SUPFAM" id="SSF89550">
    <property type="entry name" value="PHP domain-like"/>
    <property type="match status" value="1"/>
</dbReference>
<evidence type="ECO:0000313" key="11">
    <source>
        <dbReference type="Proteomes" id="UP000461585"/>
    </source>
</evidence>
<dbReference type="InterPro" id="IPR010140">
    <property type="entry name" value="Histidinol_P_phosphatase_HisJ"/>
</dbReference>
<keyword evidence="11" id="KW-1185">Reference proteome</keyword>
<dbReference type="Proteomes" id="UP000461585">
    <property type="component" value="Unassembled WGS sequence"/>
</dbReference>
<dbReference type="PANTHER" id="PTHR21039:SF0">
    <property type="entry name" value="HISTIDINOL-PHOSPHATASE"/>
    <property type="match status" value="1"/>
</dbReference>
<evidence type="ECO:0000256" key="4">
    <source>
        <dbReference type="ARBA" id="ARBA00022605"/>
    </source>
</evidence>
<comment type="similarity">
    <text evidence="2 8">Belongs to the PHP hydrolase family. HisK subfamily.</text>
</comment>
<dbReference type="EC" id="3.1.3.15" evidence="3 8"/>
<dbReference type="RefSeq" id="WP_162368919.1">
    <property type="nucleotide sequence ID" value="NZ_JAAEEH010000001.1"/>
</dbReference>